<evidence type="ECO:0000256" key="3">
    <source>
        <dbReference type="SAM" id="MobiDB-lite"/>
    </source>
</evidence>
<evidence type="ECO:0000256" key="4">
    <source>
        <dbReference type="SAM" id="Phobius"/>
    </source>
</evidence>
<keyword evidence="2 4" id="KW-0472">Membrane</keyword>
<comment type="subcellular location">
    <subcellularLocation>
        <location evidence="1">Membrane</location>
    </subcellularLocation>
</comment>
<keyword evidence="6" id="KW-1185">Reference proteome</keyword>
<accession>A0ABQ9MG61</accession>
<sequence>MMLAKSDSDETSPIYYVQSPTRDSNDRSTQATPVFHSPMESPSHPFYGRHSRASSSSRVSGSLTSSSTTTGRKGRGKRNDKRWPECNVIEEEGEYIELPRRFYQFFIGVLGLLAIICLFCFIIWGASRPYKPEVTVKSLTVHNFYLGQGSDFTGVPTKVLTTNCSLMIKVYNPATFFGIHVSSVPVNLMYLEIVVATGQLKKYYQSRKSHCNVDVNLGGVKIPLYGAGASLEVSDNDRVPMTLVFDVWSHGNVVGKLVKSRHTRHVSCAFAIDRDNSKPIKFMKDSCTYG</sequence>
<gene>
    <name evidence="5" type="ORF">P3X46_010360</name>
</gene>
<feature type="compositionally biased region" description="Polar residues" evidence="3">
    <location>
        <begin position="18"/>
        <end position="32"/>
    </location>
</feature>
<evidence type="ECO:0008006" key="7">
    <source>
        <dbReference type="Google" id="ProtNLM"/>
    </source>
</evidence>
<feature type="transmembrane region" description="Helical" evidence="4">
    <location>
        <begin position="105"/>
        <end position="126"/>
    </location>
</feature>
<dbReference type="PANTHER" id="PTHR31234">
    <property type="entry name" value="LATE EMBRYOGENESIS ABUNDANT (LEA) HYDROXYPROLINE-RICH GLYCOPROTEIN FAMILY"/>
    <property type="match status" value="1"/>
</dbReference>
<dbReference type="EMBL" id="JARPOI010000006">
    <property type="protein sequence ID" value="KAJ9178482.1"/>
    <property type="molecule type" value="Genomic_DNA"/>
</dbReference>
<evidence type="ECO:0000313" key="6">
    <source>
        <dbReference type="Proteomes" id="UP001174677"/>
    </source>
</evidence>
<reference evidence="5" key="1">
    <citation type="journal article" date="2023" name="Plant Biotechnol. J.">
        <title>Chromosome-level wild Hevea brasiliensis genome provides new tools for genomic-assisted breeding and valuable loci to elevate rubber yield.</title>
        <authorList>
            <person name="Cheng H."/>
            <person name="Song X."/>
            <person name="Hu Y."/>
            <person name="Wu T."/>
            <person name="Yang Q."/>
            <person name="An Z."/>
            <person name="Feng S."/>
            <person name="Deng Z."/>
            <person name="Wu W."/>
            <person name="Zeng X."/>
            <person name="Tu M."/>
            <person name="Wang X."/>
            <person name="Huang H."/>
        </authorList>
    </citation>
    <scope>NUCLEOTIDE SEQUENCE</scope>
    <source>
        <strain evidence="5">MT/VB/25A 57/8</strain>
    </source>
</reference>
<protein>
    <recommendedName>
        <fullName evidence="7">Late embryogenesis abundant protein LEA-2 subgroup domain-containing protein</fullName>
    </recommendedName>
</protein>
<organism evidence="5 6">
    <name type="scientific">Hevea brasiliensis</name>
    <name type="common">Para rubber tree</name>
    <name type="synonym">Siphonia brasiliensis</name>
    <dbReference type="NCBI Taxonomy" id="3981"/>
    <lineage>
        <taxon>Eukaryota</taxon>
        <taxon>Viridiplantae</taxon>
        <taxon>Streptophyta</taxon>
        <taxon>Embryophyta</taxon>
        <taxon>Tracheophyta</taxon>
        <taxon>Spermatophyta</taxon>
        <taxon>Magnoliopsida</taxon>
        <taxon>eudicotyledons</taxon>
        <taxon>Gunneridae</taxon>
        <taxon>Pentapetalae</taxon>
        <taxon>rosids</taxon>
        <taxon>fabids</taxon>
        <taxon>Malpighiales</taxon>
        <taxon>Euphorbiaceae</taxon>
        <taxon>Crotonoideae</taxon>
        <taxon>Micrandreae</taxon>
        <taxon>Hevea</taxon>
    </lineage>
</organism>
<keyword evidence="4" id="KW-1133">Transmembrane helix</keyword>
<comment type="caution">
    <text evidence="5">The sequence shown here is derived from an EMBL/GenBank/DDBJ whole genome shotgun (WGS) entry which is preliminary data.</text>
</comment>
<dbReference type="PANTHER" id="PTHR31234:SF2">
    <property type="entry name" value="OS05G0199100 PROTEIN"/>
    <property type="match status" value="1"/>
</dbReference>
<evidence type="ECO:0000256" key="1">
    <source>
        <dbReference type="ARBA" id="ARBA00004370"/>
    </source>
</evidence>
<evidence type="ECO:0000313" key="5">
    <source>
        <dbReference type="EMBL" id="KAJ9178482.1"/>
    </source>
</evidence>
<feature type="region of interest" description="Disordered" evidence="3">
    <location>
        <begin position="1"/>
        <end position="81"/>
    </location>
</feature>
<name>A0ABQ9MG61_HEVBR</name>
<dbReference type="Proteomes" id="UP001174677">
    <property type="component" value="Chromosome 6"/>
</dbReference>
<dbReference type="InterPro" id="IPR044839">
    <property type="entry name" value="NDR1-like"/>
</dbReference>
<proteinExistence type="predicted"/>
<keyword evidence="4" id="KW-0812">Transmembrane</keyword>
<evidence type="ECO:0000256" key="2">
    <source>
        <dbReference type="ARBA" id="ARBA00023136"/>
    </source>
</evidence>
<feature type="compositionally biased region" description="Low complexity" evidence="3">
    <location>
        <begin position="53"/>
        <end position="71"/>
    </location>
</feature>